<dbReference type="Pfam" id="PF00589">
    <property type="entry name" value="Phage_integrase"/>
    <property type="match status" value="1"/>
</dbReference>
<gene>
    <name evidence="3" type="ORF">CAETHG_04375</name>
</gene>
<evidence type="ECO:0000259" key="2">
    <source>
        <dbReference type="PROSITE" id="PS51898"/>
    </source>
</evidence>
<dbReference type="InterPro" id="IPR013762">
    <property type="entry name" value="Integrase-like_cat_sf"/>
</dbReference>
<proteinExistence type="predicted"/>
<dbReference type="Proteomes" id="UP000017590">
    <property type="component" value="Chromosome"/>
</dbReference>
<protein>
    <submittedName>
        <fullName evidence="3">Tyrosine-type recombinase/integrase</fullName>
    </submittedName>
</protein>
<dbReference type="Gene3D" id="1.10.443.10">
    <property type="entry name" value="Intergrase catalytic core"/>
    <property type="match status" value="1"/>
</dbReference>
<dbReference type="InterPro" id="IPR011010">
    <property type="entry name" value="DNA_brk_join_enz"/>
</dbReference>
<dbReference type="InterPro" id="IPR002104">
    <property type="entry name" value="Integrase_catalytic"/>
</dbReference>
<dbReference type="SUPFAM" id="SSF56349">
    <property type="entry name" value="DNA breaking-rejoining enzymes"/>
    <property type="match status" value="1"/>
</dbReference>
<accession>A0ABY4TSD7</accession>
<evidence type="ECO:0000313" key="4">
    <source>
        <dbReference type="Proteomes" id="UP000017590"/>
    </source>
</evidence>
<sequence length="57" mass="6731">MICKVINDLVFCSIYGKYLNCSNLRKRFKKVITNAGLQDRKFHDLRHTFVTRLLELG</sequence>
<dbReference type="EMBL" id="CP006763">
    <property type="protein sequence ID" value="URS74481.1"/>
    <property type="molecule type" value="Genomic_DNA"/>
</dbReference>
<evidence type="ECO:0000313" key="3">
    <source>
        <dbReference type="EMBL" id="URS74481.1"/>
    </source>
</evidence>
<organism evidence="3 4">
    <name type="scientific">Clostridium autoethanogenum DSM 10061</name>
    <dbReference type="NCBI Taxonomy" id="1341692"/>
    <lineage>
        <taxon>Bacteria</taxon>
        <taxon>Bacillati</taxon>
        <taxon>Bacillota</taxon>
        <taxon>Clostridia</taxon>
        <taxon>Eubacteriales</taxon>
        <taxon>Clostridiaceae</taxon>
        <taxon>Clostridium</taxon>
    </lineage>
</organism>
<evidence type="ECO:0000256" key="1">
    <source>
        <dbReference type="ARBA" id="ARBA00023172"/>
    </source>
</evidence>
<dbReference type="RefSeq" id="WP_081650144.1">
    <property type="nucleotide sequence ID" value="NC_022592.1"/>
</dbReference>
<feature type="domain" description="Tyr recombinase" evidence="2">
    <location>
        <begin position="1"/>
        <end position="57"/>
    </location>
</feature>
<name>A0ABY4TSD7_9CLOT</name>
<dbReference type="PROSITE" id="PS51898">
    <property type="entry name" value="TYR_RECOMBINASE"/>
    <property type="match status" value="1"/>
</dbReference>
<keyword evidence="1" id="KW-0233">DNA recombination</keyword>
<reference evidence="4" key="1">
    <citation type="journal article" date="2014" name="Biotechnol. Biofuels">
        <title>Comparison of single-molecule sequencing and hybrid approaches for finishing the genome of Clostridium autoethanogenum and analysis of CRISPR systems in industrial relevant Clostridia.</title>
        <authorList>
            <person name="Brown S.D."/>
            <person name="Nagaraju S."/>
            <person name="Utturkar S."/>
            <person name="De Tissera S."/>
            <person name="Segovia S."/>
            <person name="Mitchell W."/>
            <person name="Land M.L."/>
            <person name="Dassanayake A."/>
            <person name="Kopke M."/>
        </authorList>
    </citation>
    <scope>NUCLEOTIDE SEQUENCE [LARGE SCALE GENOMIC DNA]</scope>
    <source>
        <strain evidence="4">DSM 10061</strain>
    </source>
</reference>
<keyword evidence="4" id="KW-1185">Reference proteome</keyword>